<reference evidence="2 3" key="1">
    <citation type="submission" date="2019-02" db="EMBL/GenBank/DDBJ databases">
        <title>Genome sequencing of the rare red list fungi Hericium alpestre (H. flagellum).</title>
        <authorList>
            <person name="Buettner E."/>
            <person name="Kellner H."/>
        </authorList>
    </citation>
    <scope>NUCLEOTIDE SEQUENCE [LARGE SCALE GENOMIC DNA]</scope>
    <source>
        <strain evidence="2 3">DSM 108284</strain>
    </source>
</reference>
<evidence type="ECO:0000313" key="3">
    <source>
        <dbReference type="Proteomes" id="UP000298061"/>
    </source>
</evidence>
<accession>A0A4Y9ZP07</accession>
<dbReference type="Proteomes" id="UP000298061">
    <property type="component" value="Unassembled WGS sequence"/>
</dbReference>
<dbReference type="Pfam" id="PF14737">
    <property type="entry name" value="DUF4470"/>
    <property type="match status" value="1"/>
</dbReference>
<dbReference type="OrthoDB" id="432970at2759"/>
<keyword evidence="3" id="KW-1185">Reference proteome</keyword>
<sequence>MLLDEAVLARSVDFTCCDVEPAILARNFLLFSLLSESDAPIDIIWTVFYDFFLKRPALDLLTTHSRRLLDCSQDLETWHQGQYGRFLKFCSRHTLAEVHQCWTRYAEFDTLPASRKAKVKAAFVGGMKQRDVQGTGIVTSVGRSAGPLVPEALMPTSEHFTHFWKTGINSMDAKDRTDADFVNPTFAYCNGKEGFDVHYGTDCLAAFHLALAFADVKDGPTRPGNPSKSQSAVISAQAQFAAWCQAFKKVIAVAPGSRVVIRAFVGEALAFCDALNYCASTSSTSTPSYVVPWKGTLTTFDGGDYKKGTSPPAPLEFDVIDTSNLVDHLGLLNILTVTVPLLARRPSSTLYTETLLPLGENAMSRFAEHFCGDMATTCLLLDIAPSSFLSRFTTTSNVHELLMHGFGKEISYQFHEHTSWKIISLADPLLPTGRTNCRLNFTFEPRQLANFLLGVYHKMFADEDVAFRMGSPAERRAQDGTIRYTRASYAAFLRTVKARIQEDVTWYVTMEALFDLLEQDRTLLVGSNNYQDLCCQLHYYNVFSVETFLPNSSIFLPCKQSETFRGWADVPTMVCLTLIVPRSKIRKIEQLDVEEVGTPPLWCGLAGPGFQSFFSTFRTVFGRVVSTGTHDRRQLSVEEDINGWASTSDLTVSLWVPAFAVSQKPAMSQISFMVRTTPATQHLQRILGRELKLFTTTLLDKEHVYITRERPGQPEEVEKIRKMSFAHFNDPAAGNVSVQMNQTCTQITSFTRRADISDAKDQETLENGALVLEEQVSPCAIKVTFGKFEEMFFFPFPVDGTRTKLRISRKSHYIEVVATPISGISSPGGFFVNPFPLIFDVTVLTLWNIHRINLDRLPALDITDKIRLSNWLNPHISLAFSDREKSMRSGGLHTNQDVFKTLVDVKDTLYTLFVRHTGIQGDGMNRVFGLTDPERGEIQIHTLLFVMVLRLDLPAHTVVLDAYALPMTVPRLRRLRRMLETLEPVIIVTARAETTAWKRLLPALAERCRTSWAHRADCAYAGHAPRSLEYAEDLCAAAARAAMAQCSLRSPSGRLLHHL</sequence>
<organism evidence="2 3">
    <name type="scientific">Hericium alpestre</name>
    <dbReference type="NCBI Taxonomy" id="135208"/>
    <lineage>
        <taxon>Eukaryota</taxon>
        <taxon>Fungi</taxon>
        <taxon>Dikarya</taxon>
        <taxon>Basidiomycota</taxon>
        <taxon>Agaricomycotina</taxon>
        <taxon>Agaricomycetes</taxon>
        <taxon>Russulales</taxon>
        <taxon>Hericiaceae</taxon>
        <taxon>Hericium</taxon>
    </lineage>
</organism>
<gene>
    <name evidence="2" type="ORF">EWM64_g8018</name>
</gene>
<proteinExistence type="predicted"/>
<evidence type="ECO:0000313" key="2">
    <source>
        <dbReference type="EMBL" id="TFY75994.1"/>
    </source>
</evidence>
<dbReference type="EMBL" id="SFCI01001356">
    <property type="protein sequence ID" value="TFY75994.1"/>
    <property type="molecule type" value="Genomic_DNA"/>
</dbReference>
<protein>
    <recommendedName>
        <fullName evidence="1">DUF4470 domain-containing protein</fullName>
    </recommendedName>
</protein>
<evidence type="ECO:0000259" key="1">
    <source>
        <dbReference type="Pfam" id="PF14737"/>
    </source>
</evidence>
<dbReference type="STRING" id="135208.A0A4Y9ZP07"/>
<name>A0A4Y9ZP07_9AGAM</name>
<dbReference type="AlphaFoldDB" id="A0A4Y9ZP07"/>
<feature type="domain" description="DUF4470" evidence="1">
    <location>
        <begin position="10"/>
        <end position="53"/>
    </location>
</feature>
<comment type="caution">
    <text evidence="2">The sequence shown here is derived from an EMBL/GenBank/DDBJ whole genome shotgun (WGS) entry which is preliminary data.</text>
</comment>
<dbReference type="InterPro" id="IPR027974">
    <property type="entry name" value="DUF4470"/>
</dbReference>